<dbReference type="InterPro" id="IPR000210">
    <property type="entry name" value="BTB/POZ_dom"/>
</dbReference>
<evidence type="ECO:0000313" key="3">
    <source>
        <dbReference type="Proteomes" id="UP000499080"/>
    </source>
</evidence>
<feature type="domain" description="BTB" evidence="1">
    <location>
        <begin position="227"/>
        <end position="290"/>
    </location>
</feature>
<protein>
    <submittedName>
        <fullName evidence="2">Protein maternal effect lethal 26</fullName>
    </submittedName>
</protein>
<dbReference type="CDD" id="cd18186">
    <property type="entry name" value="BTB_POZ_ZBTB_KLHL-like"/>
    <property type="match status" value="1"/>
</dbReference>
<proteinExistence type="predicted"/>
<dbReference type="EMBL" id="BGPR01068777">
    <property type="protein sequence ID" value="GBO42618.1"/>
    <property type="molecule type" value="Genomic_DNA"/>
</dbReference>
<dbReference type="Gene3D" id="3.30.710.10">
    <property type="entry name" value="Potassium Channel Kv1.1, Chain A"/>
    <property type="match status" value="1"/>
</dbReference>
<dbReference type="Pfam" id="PF00651">
    <property type="entry name" value="BTB"/>
    <property type="match status" value="1"/>
</dbReference>
<dbReference type="AlphaFoldDB" id="A0A4Y2X0F3"/>
<dbReference type="Gene3D" id="1.25.40.420">
    <property type="match status" value="1"/>
</dbReference>
<organism evidence="2 3">
    <name type="scientific">Araneus ventricosus</name>
    <name type="common">Orbweaver spider</name>
    <name type="synonym">Epeira ventricosa</name>
    <dbReference type="NCBI Taxonomy" id="182803"/>
    <lineage>
        <taxon>Eukaryota</taxon>
        <taxon>Metazoa</taxon>
        <taxon>Ecdysozoa</taxon>
        <taxon>Arthropoda</taxon>
        <taxon>Chelicerata</taxon>
        <taxon>Arachnida</taxon>
        <taxon>Araneae</taxon>
        <taxon>Araneomorphae</taxon>
        <taxon>Entelegynae</taxon>
        <taxon>Araneoidea</taxon>
        <taxon>Araneidae</taxon>
        <taxon>Araneus</taxon>
    </lineage>
</organism>
<accession>A0A4Y2X0F3</accession>
<comment type="caution">
    <text evidence="2">The sequence shown here is derived from an EMBL/GenBank/DDBJ whole genome shotgun (WGS) entry which is preliminary data.</text>
</comment>
<dbReference type="Proteomes" id="UP000499080">
    <property type="component" value="Unassembled WGS sequence"/>
</dbReference>
<dbReference type="OrthoDB" id="6359943at2759"/>
<gene>
    <name evidence="2" type="primary">mel-26_3</name>
    <name evidence="2" type="ORF">AVEN_2802_1</name>
</gene>
<sequence length="393" mass="44987">MELKQPNKKEVIIRTQNPVHEGDVKWIIDNACKFSRRDACKFSNFSLDTKCQPEFQVVAKFNERYPDVHVINVNIGIQRIDSGDKSVYVTADAQLLNTDGDVYCRKEHRFNCHSGGAPFYIFSEMFSDSTSPLTPPGFPGLKTGISSDDIDEFFHLRVKNLITAHGDVGRIFILPKDKLVVQVHIKTYGCCILTTKTEVPDVPETPKSHTDQLLTDFKHAYEHEELTDIDLVVGDKTIRAHKFVLRTRSPVFKQMFEHNLSETTEGTIQIDDVDYTVLQALISYLYSASVLKLPYDDLCDLYEAADKYQVSSLQKECAEILKRFLSIDTACRTLVLADMHNDSFLRQEAVDYIWRNFAKVKATEDWELTIRSHQRAVSDVLKKVCNFRPESKS</sequence>
<dbReference type="InterPro" id="IPR011333">
    <property type="entry name" value="SKP1/BTB/POZ_sf"/>
</dbReference>
<dbReference type="PANTHER" id="PTHR24413">
    <property type="entry name" value="SPECKLE-TYPE POZ PROTEIN"/>
    <property type="match status" value="1"/>
</dbReference>
<evidence type="ECO:0000259" key="1">
    <source>
        <dbReference type="PROSITE" id="PS50097"/>
    </source>
</evidence>
<keyword evidence="3" id="KW-1185">Reference proteome</keyword>
<evidence type="ECO:0000313" key="2">
    <source>
        <dbReference type="EMBL" id="GBO42618.1"/>
    </source>
</evidence>
<dbReference type="SMART" id="SM00225">
    <property type="entry name" value="BTB"/>
    <property type="match status" value="1"/>
</dbReference>
<dbReference type="SUPFAM" id="SSF54695">
    <property type="entry name" value="POZ domain"/>
    <property type="match status" value="1"/>
</dbReference>
<reference evidence="2 3" key="1">
    <citation type="journal article" date="2019" name="Sci. Rep.">
        <title>Orb-weaving spider Araneus ventricosus genome elucidates the spidroin gene catalogue.</title>
        <authorList>
            <person name="Kono N."/>
            <person name="Nakamura H."/>
            <person name="Ohtoshi R."/>
            <person name="Moran D.A.P."/>
            <person name="Shinohara A."/>
            <person name="Yoshida Y."/>
            <person name="Fujiwara M."/>
            <person name="Mori M."/>
            <person name="Tomita M."/>
            <person name="Arakawa K."/>
        </authorList>
    </citation>
    <scope>NUCLEOTIDE SEQUENCE [LARGE SCALE GENOMIC DNA]</scope>
</reference>
<dbReference type="PROSITE" id="PS50097">
    <property type="entry name" value="BTB"/>
    <property type="match status" value="1"/>
</dbReference>
<name>A0A4Y2X0F3_ARAVE</name>